<dbReference type="InterPro" id="IPR003593">
    <property type="entry name" value="AAA+_ATPase"/>
</dbReference>
<evidence type="ECO:0000313" key="10">
    <source>
        <dbReference type="EMBL" id="SCU71809.1"/>
    </source>
</evidence>
<dbReference type="InterPro" id="IPR013525">
    <property type="entry name" value="ABC2_TM"/>
</dbReference>
<reference evidence="10" key="1">
    <citation type="submission" date="2016-09" db="EMBL/GenBank/DDBJ databases">
        <authorList>
            <person name="Hebert L."/>
            <person name="Moumen B."/>
        </authorList>
    </citation>
    <scope>NUCLEOTIDE SEQUENCE [LARGE SCALE GENOMIC DNA]</scope>
    <source>
        <strain evidence="10">OVI</strain>
    </source>
</reference>
<feature type="transmembrane region" description="Helical" evidence="8">
    <location>
        <begin position="587"/>
        <end position="611"/>
    </location>
</feature>
<keyword evidence="3 8" id="KW-0812">Transmembrane</keyword>
<dbReference type="InterPro" id="IPR003439">
    <property type="entry name" value="ABC_transporter-like_ATP-bd"/>
</dbReference>
<keyword evidence="6 8" id="KW-1133">Transmembrane helix</keyword>
<accession>A0A1G4IHR3</accession>
<dbReference type="PROSITE" id="PS50893">
    <property type="entry name" value="ABC_TRANSPORTER_2"/>
    <property type="match status" value="1"/>
</dbReference>
<evidence type="ECO:0000259" key="9">
    <source>
        <dbReference type="PROSITE" id="PS50893"/>
    </source>
</evidence>
<comment type="caution">
    <text evidence="10">The sequence shown here is derived from an EMBL/GenBank/DDBJ whole genome shotgun (WGS) entry which is preliminary data.</text>
</comment>
<dbReference type="Pfam" id="PF19055">
    <property type="entry name" value="ABC2_membrane_7"/>
    <property type="match status" value="1"/>
</dbReference>
<dbReference type="AlphaFoldDB" id="A0A1G4IHR3"/>
<dbReference type="SMART" id="SM00382">
    <property type="entry name" value="AAA"/>
    <property type="match status" value="1"/>
</dbReference>
<dbReference type="PROSITE" id="PS00211">
    <property type="entry name" value="ABC_TRANSPORTER_1"/>
    <property type="match status" value="1"/>
</dbReference>
<dbReference type="InterPro" id="IPR050352">
    <property type="entry name" value="ABCG_transporters"/>
</dbReference>
<keyword evidence="4" id="KW-0547">Nucleotide-binding</keyword>
<keyword evidence="11" id="KW-1185">Reference proteome</keyword>
<sequence length="646" mass="72216">MPDSPETGRAPINLEGELCMERVVNYTWENLAFQVPAKDSDGRKIKKTLIHKMSGTALGGRVLAIMGPSGAGKTTLMSAITGKLHGTEKNLEGCCFLNNAIFTDRYRAVVSFVAQDDIVMAMDTPYEATYFACRVRLGLGPRESEVLVNEVINRLHLVECQDTVLGIPGLVKGVSGGERKRANVATALVANPCVIVLDEPTTGLDSVNALRVGQMLQDLAKKEKRTVIATVHSPSSELVETFDDLLLLSEGHVVYHGPREEATAYFASIGHQVPPRTNPCEYFMELLQLPKEELEVLWRAWELYLTTPAASTNPCLLKVSGPITERDPYLEDHLKKKGSSWIVQLVELTKRSYRMYPRHPSAVFVRLVQTLFVGILMALFYFRITLDQNGVKDRLGVLHMVLINGMFSSAMYGAAAYPPERAVYLQEQSTDSYNALTYVLAKFIAETAFQVAFPTAFALITYFTIGFYASFSAFMVHWFLLVQLALTAYAFGLAFATFFKSINTTYALLPVVFLPLIIVTGLYANTERLHPYWSWLIVISFPRHAYLGVVINEFSRLEKICDPPDLHCRYPDGQSVIEFFNFDSWSWWKSIVVLLAYQAVLIIITFVSLLIQGKRSRGRLVFRKNLDSRSDPAQTAACAGETEEGK</sequence>
<evidence type="ECO:0000256" key="1">
    <source>
        <dbReference type="ARBA" id="ARBA00004141"/>
    </source>
</evidence>
<dbReference type="GO" id="GO:0005524">
    <property type="term" value="F:ATP binding"/>
    <property type="evidence" value="ECO:0007669"/>
    <property type="project" value="UniProtKB-KW"/>
</dbReference>
<evidence type="ECO:0000313" key="11">
    <source>
        <dbReference type="Proteomes" id="UP000195570"/>
    </source>
</evidence>
<dbReference type="SUPFAM" id="SSF52540">
    <property type="entry name" value="P-loop containing nucleoside triphosphate hydrolases"/>
    <property type="match status" value="1"/>
</dbReference>
<dbReference type="InterPro" id="IPR027417">
    <property type="entry name" value="P-loop_NTPase"/>
</dbReference>
<dbReference type="EMBL" id="CZPT02001738">
    <property type="protein sequence ID" value="SCU71809.1"/>
    <property type="molecule type" value="Genomic_DNA"/>
</dbReference>
<gene>
    <name evidence="10" type="ORF">TEOVI_000339000</name>
</gene>
<keyword evidence="2" id="KW-0813">Transport</keyword>
<dbReference type="GO" id="GO:0016887">
    <property type="term" value="F:ATP hydrolysis activity"/>
    <property type="evidence" value="ECO:0007669"/>
    <property type="project" value="InterPro"/>
</dbReference>
<feature type="transmembrane region" description="Helical" evidence="8">
    <location>
        <begin position="363"/>
        <end position="384"/>
    </location>
</feature>
<dbReference type="GO" id="GO:0140359">
    <property type="term" value="F:ABC-type transporter activity"/>
    <property type="evidence" value="ECO:0007669"/>
    <property type="project" value="InterPro"/>
</dbReference>
<dbReference type="Pfam" id="PF00005">
    <property type="entry name" value="ABC_tran"/>
    <property type="match status" value="1"/>
</dbReference>
<dbReference type="InterPro" id="IPR017871">
    <property type="entry name" value="ABC_transporter-like_CS"/>
</dbReference>
<feature type="transmembrane region" description="Helical" evidence="8">
    <location>
        <begin position="477"/>
        <end position="499"/>
    </location>
</feature>
<evidence type="ECO:0000256" key="8">
    <source>
        <dbReference type="SAM" id="Phobius"/>
    </source>
</evidence>
<dbReference type="FunFam" id="3.40.50.300:FF:001495">
    <property type="entry name" value="ATP-binding cassette protein subfamily G, member 4"/>
    <property type="match status" value="1"/>
</dbReference>
<dbReference type="PANTHER" id="PTHR48041">
    <property type="entry name" value="ABC TRANSPORTER G FAMILY MEMBER 28"/>
    <property type="match status" value="1"/>
</dbReference>
<feature type="transmembrane region" description="Helical" evidence="8">
    <location>
        <begin position="451"/>
        <end position="471"/>
    </location>
</feature>
<dbReference type="Pfam" id="PF01061">
    <property type="entry name" value="ABC2_membrane"/>
    <property type="match status" value="1"/>
</dbReference>
<dbReference type="InterPro" id="IPR043926">
    <property type="entry name" value="ABCG_dom"/>
</dbReference>
<name>A0A1G4IHR3_TRYEQ</name>
<dbReference type="RefSeq" id="XP_067082405.1">
    <property type="nucleotide sequence ID" value="XM_067226304.1"/>
</dbReference>
<dbReference type="GO" id="GO:0016020">
    <property type="term" value="C:membrane"/>
    <property type="evidence" value="ECO:0007669"/>
    <property type="project" value="UniProtKB-SubCell"/>
</dbReference>
<comment type="subcellular location">
    <subcellularLocation>
        <location evidence="1">Membrane</location>
        <topology evidence="1">Multi-pass membrane protein</topology>
    </subcellularLocation>
</comment>
<evidence type="ECO:0000256" key="6">
    <source>
        <dbReference type="ARBA" id="ARBA00022989"/>
    </source>
</evidence>
<proteinExistence type="predicted"/>
<feature type="domain" description="ABC transporter" evidence="9">
    <location>
        <begin position="35"/>
        <end position="275"/>
    </location>
</feature>
<keyword evidence="5" id="KW-0067">ATP-binding</keyword>
<evidence type="ECO:0000256" key="3">
    <source>
        <dbReference type="ARBA" id="ARBA00022692"/>
    </source>
</evidence>
<evidence type="ECO:0000256" key="2">
    <source>
        <dbReference type="ARBA" id="ARBA00022448"/>
    </source>
</evidence>
<dbReference type="VEuPathDB" id="TriTrypDB:TEOVI_000339000"/>
<keyword evidence="7 8" id="KW-0472">Membrane</keyword>
<dbReference type="Gene3D" id="3.40.50.300">
    <property type="entry name" value="P-loop containing nucleotide triphosphate hydrolases"/>
    <property type="match status" value="1"/>
</dbReference>
<evidence type="ECO:0000256" key="7">
    <source>
        <dbReference type="ARBA" id="ARBA00023136"/>
    </source>
</evidence>
<dbReference type="Proteomes" id="UP000195570">
    <property type="component" value="Unassembled WGS sequence"/>
</dbReference>
<dbReference type="GeneID" id="92377330"/>
<evidence type="ECO:0000256" key="5">
    <source>
        <dbReference type="ARBA" id="ARBA00022840"/>
    </source>
</evidence>
<evidence type="ECO:0000256" key="4">
    <source>
        <dbReference type="ARBA" id="ARBA00022741"/>
    </source>
</evidence>
<organism evidence="10 11">
    <name type="scientific">Trypanosoma equiperdum</name>
    <dbReference type="NCBI Taxonomy" id="5694"/>
    <lineage>
        <taxon>Eukaryota</taxon>
        <taxon>Discoba</taxon>
        <taxon>Euglenozoa</taxon>
        <taxon>Kinetoplastea</taxon>
        <taxon>Metakinetoplastina</taxon>
        <taxon>Trypanosomatida</taxon>
        <taxon>Trypanosomatidae</taxon>
        <taxon>Trypanosoma</taxon>
    </lineage>
</organism>
<protein>
    <submittedName>
        <fullName evidence="10">ABC transporter, putative</fullName>
    </submittedName>
</protein>
<feature type="transmembrane region" description="Helical" evidence="8">
    <location>
        <begin position="396"/>
        <end position="417"/>
    </location>
</feature>
<feature type="transmembrane region" description="Helical" evidence="8">
    <location>
        <begin position="506"/>
        <end position="524"/>
    </location>
</feature>
<dbReference type="PANTHER" id="PTHR48041:SF127">
    <property type="entry name" value="TRANSPORTER, PUTATIVE-RELATED"/>
    <property type="match status" value="1"/>
</dbReference>